<dbReference type="AlphaFoldDB" id="A0A9D1NLA0"/>
<evidence type="ECO:0000313" key="7">
    <source>
        <dbReference type="EMBL" id="HIV08731.1"/>
    </source>
</evidence>
<dbReference type="InterPro" id="IPR000184">
    <property type="entry name" value="Bac_surfAg_D15"/>
</dbReference>
<dbReference type="PROSITE" id="PS51779">
    <property type="entry name" value="POTRA"/>
    <property type="match status" value="1"/>
</dbReference>
<dbReference type="InterPro" id="IPR034746">
    <property type="entry name" value="POTRA"/>
</dbReference>
<evidence type="ECO:0000256" key="5">
    <source>
        <dbReference type="ARBA" id="ARBA00023237"/>
    </source>
</evidence>
<accession>A0A9D1NLA0</accession>
<evidence type="ECO:0000256" key="4">
    <source>
        <dbReference type="ARBA" id="ARBA00023136"/>
    </source>
</evidence>
<dbReference type="InterPro" id="IPR010827">
    <property type="entry name" value="BamA/TamA_POTRA"/>
</dbReference>
<dbReference type="Gene3D" id="3.10.20.310">
    <property type="entry name" value="membrane protein fhac"/>
    <property type="match status" value="1"/>
</dbReference>
<evidence type="ECO:0000259" key="6">
    <source>
        <dbReference type="PROSITE" id="PS51779"/>
    </source>
</evidence>
<keyword evidence="5" id="KW-0998">Cell outer membrane</keyword>
<gene>
    <name evidence="7" type="ORF">IAC79_01270</name>
</gene>
<name>A0A9D1NLA0_9BACT</name>
<dbReference type="Gene3D" id="2.40.160.50">
    <property type="entry name" value="membrane protein fhac: a member of the omp85/tpsb transporter family"/>
    <property type="match status" value="1"/>
</dbReference>
<dbReference type="GO" id="GO:0019867">
    <property type="term" value="C:outer membrane"/>
    <property type="evidence" value="ECO:0007669"/>
    <property type="project" value="InterPro"/>
</dbReference>
<dbReference type="PANTHER" id="PTHR12815:SF47">
    <property type="entry name" value="TRANSLOCATION AND ASSEMBLY MODULE SUBUNIT TAMA"/>
    <property type="match status" value="1"/>
</dbReference>
<dbReference type="Pfam" id="PF07244">
    <property type="entry name" value="POTRA"/>
    <property type="match status" value="1"/>
</dbReference>
<feature type="non-terminal residue" evidence="7">
    <location>
        <position position="1"/>
    </location>
</feature>
<evidence type="ECO:0000256" key="1">
    <source>
        <dbReference type="ARBA" id="ARBA00004370"/>
    </source>
</evidence>
<dbReference type="Pfam" id="PF01103">
    <property type="entry name" value="Omp85"/>
    <property type="match status" value="1"/>
</dbReference>
<proteinExistence type="predicted"/>
<keyword evidence="4" id="KW-0472">Membrane</keyword>
<keyword evidence="2" id="KW-0812">Transmembrane</keyword>
<reference evidence="7" key="2">
    <citation type="journal article" date="2021" name="PeerJ">
        <title>Extensive microbial diversity within the chicken gut microbiome revealed by metagenomics and culture.</title>
        <authorList>
            <person name="Gilroy R."/>
            <person name="Ravi A."/>
            <person name="Getino M."/>
            <person name="Pursley I."/>
            <person name="Horton D.L."/>
            <person name="Alikhan N.F."/>
            <person name="Baker D."/>
            <person name="Gharbi K."/>
            <person name="Hall N."/>
            <person name="Watson M."/>
            <person name="Adriaenssens E.M."/>
            <person name="Foster-Nyarko E."/>
            <person name="Jarju S."/>
            <person name="Secka A."/>
            <person name="Antonio M."/>
            <person name="Oren A."/>
            <person name="Chaudhuri R.R."/>
            <person name="La Ragione R."/>
            <person name="Hildebrand F."/>
            <person name="Pallen M.J."/>
        </authorList>
    </citation>
    <scope>NUCLEOTIDE SEQUENCE</scope>
    <source>
        <strain evidence="7">35461</strain>
    </source>
</reference>
<evidence type="ECO:0000313" key="8">
    <source>
        <dbReference type="Proteomes" id="UP000886845"/>
    </source>
</evidence>
<dbReference type="InterPro" id="IPR039910">
    <property type="entry name" value="D15-like"/>
</dbReference>
<comment type="caution">
    <text evidence="7">The sequence shown here is derived from an EMBL/GenBank/DDBJ whole genome shotgun (WGS) entry which is preliminary data.</text>
</comment>
<dbReference type="PANTHER" id="PTHR12815">
    <property type="entry name" value="SORTING AND ASSEMBLY MACHINERY SAMM50 PROTEIN FAMILY MEMBER"/>
    <property type="match status" value="1"/>
</dbReference>
<evidence type="ECO:0000256" key="2">
    <source>
        <dbReference type="ARBA" id="ARBA00022692"/>
    </source>
</evidence>
<keyword evidence="3" id="KW-0732">Signal</keyword>
<dbReference type="EMBL" id="DVOR01000041">
    <property type="protein sequence ID" value="HIV08731.1"/>
    <property type="molecule type" value="Genomic_DNA"/>
</dbReference>
<organism evidence="7 8">
    <name type="scientific">Candidatus Spyradenecus faecavium</name>
    <dbReference type="NCBI Taxonomy" id="2840947"/>
    <lineage>
        <taxon>Bacteria</taxon>
        <taxon>Pseudomonadati</taxon>
        <taxon>Lentisphaerota</taxon>
        <taxon>Lentisphaeria</taxon>
        <taxon>Lentisphaerales</taxon>
        <taxon>Lentisphaeraceae</taxon>
        <taxon>Lentisphaeraceae incertae sedis</taxon>
        <taxon>Candidatus Spyradenecus</taxon>
    </lineage>
</organism>
<sequence>VDTFARPVMVARADAPVVDITYHLTEGERVRIRDIQIRGNSITQDKVIRRELAIQPGEDYDSRLVKRSEARIRNLNYFQPESGVTSYTIQTPNKGERDLVFEVRESRTLDTSLGVGVSTVDSFFVYGKATQRNFDLFNPGNGFRGGGQRASAEAELGGRRQSVLLSWTQPWLFDMPLALTIDGYRRMRWRDYYDEIRTGAAFTLAWKPVPIATPWGDLQLDRIGLRYTLEQVEYDDPDEGVWYYDGGKPFSFTGLDDGINSKLRFFWQEDHRDRPLFPTAGWNSLAYVEVGLGGDAKDYGLGFNVTKYFNPWKDHVLTARFRFDTIDAYSGDVPMFDRFFIGGGRTIRGFEFRDGGPKAWNGGNHVPIGGQTLWCGTLEYSIPLVSALSFAVFTDVGSVGDDFFDVGGDLLWSAGCGLRLNLPGFPIRLDFAKPITNDDDTEEETFTFWIGID</sequence>
<comment type="subcellular location">
    <subcellularLocation>
        <location evidence="1">Membrane</location>
    </subcellularLocation>
</comment>
<evidence type="ECO:0000256" key="3">
    <source>
        <dbReference type="ARBA" id="ARBA00022729"/>
    </source>
</evidence>
<protein>
    <submittedName>
        <fullName evidence="7">BamA/TamA family outer membrane protein</fullName>
    </submittedName>
</protein>
<feature type="domain" description="POTRA" evidence="6">
    <location>
        <begin position="30"/>
        <end position="106"/>
    </location>
</feature>
<reference evidence="7" key="1">
    <citation type="submission" date="2020-10" db="EMBL/GenBank/DDBJ databases">
        <authorList>
            <person name="Gilroy R."/>
        </authorList>
    </citation>
    <scope>NUCLEOTIDE SEQUENCE</scope>
    <source>
        <strain evidence="7">35461</strain>
    </source>
</reference>
<dbReference type="Proteomes" id="UP000886845">
    <property type="component" value="Unassembled WGS sequence"/>
</dbReference>